<dbReference type="InterPro" id="IPR007823">
    <property type="entry name" value="RRP8"/>
</dbReference>
<keyword evidence="7 9" id="KW-0949">S-adenosyl-L-methionine</keyword>
<reference evidence="12" key="2">
    <citation type="submission" date="2025-08" db="UniProtKB">
        <authorList>
            <consortium name="RefSeq"/>
        </authorList>
    </citation>
    <scope>IDENTIFICATION</scope>
    <source>
        <tissue evidence="12">Whole body</tissue>
    </source>
</reference>
<evidence type="ECO:0000313" key="11">
    <source>
        <dbReference type="Proteomes" id="UP001652626"/>
    </source>
</evidence>
<evidence type="ECO:0000256" key="1">
    <source>
        <dbReference type="ARBA" id="ARBA00004604"/>
    </source>
</evidence>
<name>A0A8B8I3R8_VANTA</name>
<organism evidence="11 12">
    <name type="scientific">Vanessa tameamea</name>
    <name type="common">Kamehameha butterfly</name>
    <dbReference type="NCBI Taxonomy" id="334116"/>
    <lineage>
        <taxon>Eukaryota</taxon>
        <taxon>Metazoa</taxon>
        <taxon>Ecdysozoa</taxon>
        <taxon>Arthropoda</taxon>
        <taxon>Hexapoda</taxon>
        <taxon>Insecta</taxon>
        <taxon>Pterygota</taxon>
        <taxon>Neoptera</taxon>
        <taxon>Endopterygota</taxon>
        <taxon>Lepidoptera</taxon>
        <taxon>Glossata</taxon>
        <taxon>Ditrysia</taxon>
        <taxon>Papilionoidea</taxon>
        <taxon>Nymphalidae</taxon>
        <taxon>Nymphalinae</taxon>
        <taxon>Vanessa</taxon>
    </lineage>
</organism>
<dbReference type="PANTHER" id="PTHR12787:SF0">
    <property type="entry name" value="RIBOSOMAL RNA-PROCESSING PROTEIN 8"/>
    <property type="match status" value="1"/>
</dbReference>
<evidence type="ECO:0000256" key="8">
    <source>
        <dbReference type="ARBA" id="ARBA00023242"/>
    </source>
</evidence>
<protein>
    <recommendedName>
        <fullName evidence="3 9">Ribosomal RNA-processing protein 8</fullName>
        <ecNumber evidence="9">2.1.1.-</ecNumber>
    </recommendedName>
</protein>
<accession>A0A8B8I3R8</accession>
<dbReference type="OMA" id="VFFFMEF"/>
<gene>
    <name evidence="12" type="primary">LOC113397111</name>
</gene>
<feature type="compositionally biased region" description="Basic residues" evidence="10">
    <location>
        <begin position="46"/>
        <end position="60"/>
    </location>
</feature>
<keyword evidence="8 9" id="KW-0539">Nucleus</keyword>
<evidence type="ECO:0000256" key="5">
    <source>
        <dbReference type="ARBA" id="ARBA00022603"/>
    </source>
</evidence>
<dbReference type="GO" id="GO:0000183">
    <property type="term" value="P:rDNA heterochromatin formation"/>
    <property type="evidence" value="ECO:0007669"/>
    <property type="project" value="TreeGrafter"/>
</dbReference>
<dbReference type="Gene3D" id="1.10.10.2150">
    <property type="entry name" value="Ribosomal RNA-processing protein 8, N-terminal domain"/>
    <property type="match status" value="1"/>
</dbReference>
<dbReference type="RefSeq" id="XP_026491047.2">
    <property type="nucleotide sequence ID" value="XM_026635262.2"/>
</dbReference>
<evidence type="ECO:0000256" key="2">
    <source>
        <dbReference type="ARBA" id="ARBA00006301"/>
    </source>
</evidence>
<keyword evidence="6 9" id="KW-0808">Transferase</keyword>
<keyword evidence="5 9" id="KW-0489">Methyltransferase</keyword>
<dbReference type="SUPFAM" id="SSF53335">
    <property type="entry name" value="S-adenosyl-L-methionine-dependent methyltransferases"/>
    <property type="match status" value="1"/>
</dbReference>
<dbReference type="GO" id="GO:0008168">
    <property type="term" value="F:methyltransferase activity"/>
    <property type="evidence" value="ECO:0007669"/>
    <property type="project" value="UniProtKB-KW"/>
</dbReference>
<dbReference type="GO" id="GO:0006364">
    <property type="term" value="P:rRNA processing"/>
    <property type="evidence" value="ECO:0007669"/>
    <property type="project" value="UniProtKB-UniRule"/>
</dbReference>
<dbReference type="GO" id="GO:0046015">
    <property type="term" value="P:regulation of transcription by glucose"/>
    <property type="evidence" value="ECO:0007669"/>
    <property type="project" value="TreeGrafter"/>
</dbReference>
<dbReference type="OrthoDB" id="10258825at2759"/>
<evidence type="ECO:0000313" key="12">
    <source>
        <dbReference type="RefSeq" id="XP_026491047.2"/>
    </source>
</evidence>
<dbReference type="EC" id="2.1.1.-" evidence="9"/>
<dbReference type="GO" id="GO:0032259">
    <property type="term" value="P:methylation"/>
    <property type="evidence" value="ECO:0007669"/>
    <property type="project" value="UniProtKB-KW"/>
</dbReference>
<dbReference type="Gene3D" id="3.40.50.150">
    <property type="entry name" value="Vaccinia Virus protein VP39"/>
    <property type="match status" value="1"/>
</dbReference>
<dbReference type="GeneID" id="113397111"/>
<evidence type="ECO:0000256" key="3">
    <source>
        <dbReference type="ARBA" id="ARBA00020203"/>
    </source>
</evidence>
<dbReference type="AlphaFoldDB" id="A0A8B8I3R8"/>
<dbReference type="GO" id="GO:0042149">
    <property type="term" value="P:cellular response to glucose starvation"/>
    <property type="evidence" value="ECO:0007669"/>
    <property type="project" value="TreeGrafter"/>
</dbReference>
<reference evidence="11" key="1">
    <citation type="submission" date="2025-05" db="UniProtKB">
        <authorList>
            <consortium name="RefSeq"/>
        </authorList>
    </citation>
    <scope>NUCLEOTIDE SEQUENCE [LARGE SCALE GENOMIC DNA]</scope>
</reference>
<sequence length="415" mass="48307">MFKIPDWEEDIPKSQSKFNKPTPKEKNKLKKTKTPPSVKQNDIKKPNFKSKKKLHTNPRKIVNHVKKSKIAANNISKPKLIKNNTENEVTINPVEEVIEQIVNKKPKPNKIKNAPKNEESSIKNKNYYDTDNLDELILNEKKEKLNKINNDDVEKMFHEEYSEEKKKSTRNERKKQLIKSILQKETHRNNINISSNPLRERMLERLKAAKFRFLNEKLYTTTGSEAQKLFEEDPTAFQTYHEGYQQQMKKWPVKPLDVIVKRIQKMPKSYKIADMGCGEAELARRVAQAVRSFDLVARSAAVEACDVTRTPLCAAQLDAAVYCLALMGTELTRYLLEANRVLRLGGHLLIAEVESRFDNVDDFVRDVQRLGFSLKKLDKTHKVFFFMEFTKIRDPPAKKSKLPILKLKPCIYKKR</sequence>
<evidence type="ECO:0000256" key="9">
    <source>
        <dbReference type="RuleBase" id="RU365074"/>
    </source>
</evidence>
<comment type="similarity">
    <text evidence="2 9">Belongs to the methyltransferase superfamily. RRP8 family.</text>
</comment>
<dbReference type="Pfam" id="PF05148">
    <property type="entry name" value="Methyltransf_8"/>
    <property type="match status" value="1"/>
</dbReference>
<dbReference type="GO" id="GO:0005730">
    <property type="term" value="C:nucleolus"/>
    <property type="evidence" value="ECO:0007669"/>
    <property type="project" value="UniProtKB-SubCell"/>
</dbReference>
<evidence type="ECO:0000256" key="4">
    <source>
        <dbReference type="ARBA" id="ARBA00022552"/>
    </source>
</evidence>
<comment type="subcellular location">
    <subcellularLocation>
        <location evidence="1 9">Nucleus</location>
        <location evidence="1 9">Nucleolus</location>
    </subcellularLocation>
</comment>
<dbReference type="InterPro" id="IPR042036">
    <property type="entry name" value="RRP8_N"/>
</dbReference>
<proteinExistence type="inferred from homology"/>
<dbReference type="PANTHER" id="PTHR12787">
    <property type="entry name" value="RIBOSOMAL RNA-PROCESSING PROTEIN 8"/>
    <property type="match status" value="1"/>
</dbReference>
<dbReference type="InterPro" id="IPR029063">
    <property type="entry name" value="SAM-dependent_MTases_sf"/>
</dbReference>
<comment type="function">
    <text evidence="9">Probable methyltransferase required to silence rDNA.</text>
</comment>
<evidence type="ECO:0000256" key="10">
    <source>
        <dbReference type="SAM" id="MobiDB-lite"/>
    </source>
</evidence>
<evidence type="ECO:0000256" key="7">
    <source>
        <dbReference type="ARBA" id="ARBA00022691"/>
    </source>
</evidence>
<dbReference type="GO" id="GO:0005677">
    <property type="term" value="C:chromatin silencing complex"/>
    <property type="evidence" value="ECO:0007669"/>
    <property type="project" value="TreeGrafter"/>
</dbReference>
<evidence type="ECO:0000256" key="6">
    <source>
        <dbReference type="ARBA" id="ARBA00022679"/>
    </source>
</evidence>
<feature type="region of interest" description="Disordered" evidence="10">
    <location>
        <begin position="1"/>
        <end position="60"/>
    </location>
</feature>
<dbReference type="Proteomes" id="UP001652626">
    <property type="component" value="Chromosome 3"/>
</dbReference>
<keyword evidence="4 9" id="KW-0698">rRNA processing</keyword>
<keyword evidence="11" id="KW-1185">Reference proteome</keyword>
<dbReference type="GO" id="GO:0033553">
    <property type="term" value="C:rDNA heterochromatin"/>
    <property type="evidence" value="ECO:0007669"/>
    <property type="project" value="TreeGrafter"/>
</dbReference>